<name>A0A9W6U8Y1_9STRA</name>
<keyword evidence="1" id="KW-0732">Signal</keyword>
<evidence type="ECO:0000313" key="3">
    <source>
        <dbReference type="Proteomes" id="UP001165083"/>
    </source>
</evidence>
<evidence type="ECO:0000313" key="2">
    <source>
        <dbReference type="EMBL" id="GMF28560.1"/>
    </source>
</evidence>
<organism evidence="2 3">
    <name type="scientific">Phytophthora lilii</name>
    <dbReference type="NCBI Taxonomy" id="2077276"/>
    <lineage>
        <taxon>Eukaryota</taxon>
        <taxon>Sar</taxon>
        <taxon>Stramenopiles</taxon>
        <taxon>Oomycota</taxon>
        <taxon>Peronosporomycetes</taxon>
        <taxon>Peronosporales</taxon>
        <taxon>Peronosporaceae</taxon>
        <taxon>Phytophthora</taxon>
    </lineage>
</organism>
<feature type="signal peptide" evidence="1">
    <location>
        <begin position="1"/>
        <end position="20"/>
    </location>
</feature>
<keyword evidence="3" id="KW-1185">Reference proteome</keyword>
<dbReference type="Proteomes" id="UP001165083">
    <property type="component" value="Unassembled WGS sequence"/>
</dbReference>
<gene>
    <name evidence="2" type="ORF">Plil01_001204000</name>
</gene>
<evidence type="ECO:0000256" key="1">
    <source>
        <dbReference type="SAM" id="SignalP"/>
    </source>
</evidence>
<accession>A0A9W6U8Y1</accession>
<reference evidence="2" key="1">
    <citation type="submission" date="2023-04" db="EMBL/GenBank/DDBJ databases">
        <title>Phytophthora lilii NBRC 32176.</title>
        <authorList>
            <person name="Ichikawa N."/>
            <person name="Sato H."/>
            <person name="Tonouchi N."/>
        </authorList>
    </citation>
    <scope>NUCLEOTIDE SEQUENCE</scope>
    <source>
        <strain evidence="2">NBRC 32176</strain>
    </source>
</reference>
<dbReference type="EMBL" id="BSXW01000721">
    <property type="protein sequence ID" value="GMF28560.1"/>
    <property type="molecule type" value="Genomic_DNA"/>
</dbReference>
<dbReference type="OrthoDB" id="66912at2759"/>
<protein>
    <submittedName>
        <fullName evidence="2">Unnamed protein product</fullName>
    </submittedName>
</protein>
<sequence length="285" mass="31321">MNRTNFLFDLQLVLLGPLTAIHKLKLSEQNRVSSALHCTVEALIMAATRLAAPVEPFALVCPPTMERSGSTCESFLSNDGSDDLVVRYQWHGEAIGLELMRAAPSAAVHTVHWGAEPLGVTLGVEETSRRVIVTRSSRADVQVGDVLLQARGEPVTEQNFAQRMAALKQERELCPGIPFVFAPPPPPVCVKKCAGALREAGVDASFELRYVDGRVVRYLEMKELQVLIRNSRKPCSMAFVQSKERQFYGVLQRQEQQRRKQQQVSQAAPASAGLALAAAFVVNIT</sequence>
<proteinExistence type="predicted"/>
<feature type="chain" id="PRO_5040771611" evidence="1">
    <location>
        <begin position="21"/>
        <end position="285"/>
    </location>
</feature>
<dbReference type="AlphaFoldDB" id="A0A9W6U8Y1"/>
<comment type="caution">
    <text evidence="2">The sequence shown here is derived from an EMBL/GenBank/DDBJ whole genome shotgun (WGS) entry which is preliminary data.</text>
</comment>